<feature type="region of interest" description="Disordered" evidence="2">
    <location>
        <begin position="1"/>
        <end position="25"/>
    </location>
</feature>
<evidence type="ECO:0000256" key="2">
    <source>
        <dbReference type="SAM" id="MobiDB-lite"/>
    </source>
</evidence>
<sequence>MSRRTDPARADRSAVRRPQEKMQHHRLQLCEREQRLKDFEAEEEDFLKNRKEFEDLKRQDGRTVHGGGSDVEREEGCESKLEAIAKSQERLRKNSEDLEMKALKFDEEKRKLEEHDNMICRTEIRRLQQKLNQVQQIIPAAGTELEEGPDHTGAEPMLTDRPPNISTLPTSPPPPPTAPAVPPPAGSPGRGQILDASWGGALSGAHSPGTHGLETTGTLERFAETAKHSVKIPRGTRQEFRAFLGEGLISPQFDEWNPVRWFHHDAHGLQKELYKCPGFARGLPIEALAVDSGADSMLATTKRRKGRYERRLETTMAVGKEGGARAVRRAMGGAGQLFTALNCAPSTVEMPEQQDLTDQTIRQVVDAQKKSSEPVDIAPWTWPGITLYTLAHAKKDHSAGPQPQLAKPRIQESLKWLNGTDLLNVGYSVNWVHILDVHAAIEPGRPARDPRPSSRHPRDAPSRAQRRSNSTARAPGRAPGGRPPAASPAARTEYHKLTYLVPSMESSVTVVESESPEMRGRRREKEQIRSGSGGGHRWGKIYRRFVDGGVEKTGDRCAMRCLVLLGLAAAQSATLDQATEPDPSPRLLPSAASYRLAVLAGRCDEEAGSQQLVQAIYGTEHVYVICAHPSQRSLLDDWIRRQRYPNVFIMTDFQREGKQYEDLRLETVKLLLEHSWRQLIDLDSGKAIKALDQLQMPLIARWFAALNGSSFTDSKSQTMALSRRHVEEAIARWERKEMQKLWKSKASWLGFWREFLSQELCSLQVQAVLPSILEQSKAKKRSPATWALLSPSAAFDAGVKFQVLSADWMKTYETLSFWLLHSLLVEGHQHRLTELQRLQRRSRRPRWALRLEQFMAQVTFSPENGTCAIRGAVQGLQLTDCIIESEFFFIERLFIIDPFPIRTRQSGRPASFPFIFRIGSGWDGDRFAFTGFPSLVPSSATDDLWMVLLPLIQAESQACHWWTGLLETRWEDEDGIVHFRGGGELKEAVPIWERYLGSQLTAGTYTVKVLVQGVLLAMRHFEVLPDDIGSMSPAQRLTRFPQYFELAETGSSEKPFEIKAESSNVEERPPVPRLAKKGSSHVPKFDDRQWLQKDVEDAWGSARRSRSSKRTAKGEEGRWAKEIEWIRADVARGRAAWERLAPLKAKKIEGKGLKTEGPVKARRAEVKARKKADTFAETEKTLEEVEGDVAPRARTVAHSRRAEPRAEPARRSLPSESAKVLVEPRGPPWPPNEMQQREREWMAKEARRLRAMLRARAHEPPAQSTKAFPQPEHAPFDDDAWIQHDVQQHEPLRRARCERLQALPHTLLKKEVHGKFLVSACQQLYNISLIQSPKGEPKVEGSGVAKPQVGVESNEMRTFAQTLAEVKRQLNGSIPDKVVEQEPGAERARKAFLLI</sequence>
<feature type="region of interest" description="Disordered" evidence="2">
    <location>
        <begin position="58"/>
        <end position="78"/>
    </location>
</feature>
<feature type="region of interest" description="Disordered" evidence="2">
    <location>
        <begin position="508"/>
        <end position="533"/>
    </location>
</feature>
<dbReference type="PANTHER" id="PTHR48125:SF12">
    <property type="entry name" value="AT HOOK TRANSCRIPTION FACTOR FAMILY-RELATED"/>
    <property type="match status" value="1"/>
</dbReference>
<keyword evidence="1" id="KW-0175">Coiled coil</keyword>
<feature type="compositionally biased region" description="Basic and acidic residues" evidence="2">
    <location>
        <begin position="445"/>
        <end position="461"/>
    </location>
</feature>
<feature type="compositionally biased region" description="Basic and acidic residues" evidence="2">
    <location>
        <begin position="1060"/>
        <end position="1070"/>
    </location>
</feature>
<dbReference type="PANTHER" id="PTHR48125">
    <property type="entry name" value="LP07818P1"/>
    <property type="match status" value="1"/>
</dbReference>
<feature type="compositionally biased region" description="Basic and acidic residues" evidence="2">
    <location>
        <begin position="1200"/>
        <end position="1210"/>
    </location>
</feature>
<name>A0ABP0IBT7_9DINO</name>
<accession>A0ABP0IBT7</accession>
<evidence type="ECO:0000313" key="3">
    <source>
        <dbReference type="EMBL" id="CAK8999381.1"/>
    </source>
</evidence>
<protein>
    <submittedName>
        <fullName evidence="3">Uncharacterized protein</fullName>
    </submittedName>
</protein>
<reference evidence="3 4" key="1">
    <citation type="submission" date="2024-02" db="EMBL/GenBank/DDBJ databases">
        <authorList>
            <person name="Chen Y."/>
            <person name="Shah S."/>
            <person name="Dougan E. K."/>
            <person name="Thang M."/>
            <person name="Chan C."/>
        </authorList>
    </citation>
    <scope>NUCLEOTIDE SEQUENCE [LARGE SCALE GENOMIC DNA]</scope>
</reference>
<feature type="compositionally biased region" description="Basic and acidic residues" evidence="2">
    <location>
        <begin position="516"/>
        <end position="528"/>
    </location>
</feature>
<organism evidence="3 4">
    <name type="scientific">Durusdinium trenchii</name>
    <dbReference type="NCBI Taxonomy" id="1381693"/>
    <lineage>
        <taxon>Eukaryota</taxon>
        <taxon>Sar</taxon>
        <taxon>Alveolata</taxon>
        <taxon>Dinophyceae</taxon>
        <taxon>Suessiales</taxon>
        <taxon>Symbiodiniaceae</taxon>
        <taxon>Durusdinium</taxon>
    </lineage>
</organism>
<feature type="region of interest" description="Disordered" evidence="2">
    <location>
        <begin position="443"/>
        <end position="490"/>
    </location>
</feature>
<evidence type="ECO:0000256" key="1">
    <source>
        <dbReference type="SAM" id="Coils"/>
    </source>
</evidence>
<feature type="region of interest" description="Disordered" evidence="2">
    <location>
        <begin position="144"/>
        <end position="214"/>
    </location>
</feature>
<dbReference type="EMBL" id="CAXAMN010002370">
    <property type="protein sequence ID" value="CAK8999381.1"/>
    <property type="molecule type" value="Genomic_DNA"/>
</dbReference>
<feature type="region of interest" description="Disordered" evidence="2">
    <location>
        <begin position="1194"/>
        <end position="1237"/>
    </location>
</feature>
<dbReference type="Proteomes" id="UP001642484">
    <property type="component" value="Unassembled WGS sequence"/>
</dbReference>
<feature type="region of interest" description="Disordered" evidence="2">
    <location>
        <begin position="1060"/>
        <end position="1082"/>
    </location>
</feature>
<keyword evidence="4" id="KW-1185">Reference proteome</keyword>
<comment type="caution">
    <text evidence="3">The sequence shown here is derived from an EMBL/GenBank/DDBJ whole genome shotgun (WGS) entry which is preliminary data.</text>
</comment>
<evidence type="ECO:0000313" key="4">
    <source>
        <dbReference type="Proteomes" id="UP001642484"/>
    </source>
</evidence>
<feature type="coiled-coil region" evidence="1">
    <location>
        <begin position="81"/>
        <end position="115"/>
    </location>
</feature>
<feature type="compositionally biased region" description="Pro residues" evidence="2">
    <location>
        <begin position="170"/>
        <end position="186"/>
    </location>
</feature>
<gene>
    <name evidence="3" type="ORF">CCMP2556_LOCUS5637</name>
</gene>
<proteinExistence type="predicted"/>